<dbReference type="InterPro" id="IPR000073">
    <property type="entry name" value="AB_hydrolase_1"/>
</dbReference>
<dbReference type="PANTHER" id="PTHR43433">
    <property type="entry name" value="HYDROLASE, ALPHA/BETA FOLD FAMILY PROTEIN"/>
    <property type="match status" value="1"/>
</dbReference>
<dbReference type="SUPFAM" id="SSF53474">
    <property type="entry name" value="alpha/beta-Hydrolases"/>
    <property type="match status" value="1"/>
</dbReference>
<dbReference type="InterPro" id="IPR029058">
    <property type="entry name" value="AB_hydrolase_fold"/>
</dbReference>
<dbReference type="InterPro" id="IPR050471">
    <property type="entry name" value="AB_hydrolase"/>
</dbReference>
<dbReference type="EMBL" id="SMKX01000087">
    <property type="protein sequence ID" value="TDD55727.1"/>
    <property type="molecule type" value="Genomic_DNA"/>
</dbReference>
<dbReference type="RefSeq" id="WP_132171864.1">
    <property type="nucleotide sequence ID" value="NZ_SMKX01000087.1"/>
</dbReference>
<keyword evidence="3" id="KW-1185">Reference proteome</keyword>
<keyword evidence="2" id="KW-0378">Hydrolase</keyword>
<dbReference type="GO" id="GO:0016787">
    <property type="term" value="F:hydrolase activity"/>
    <property type="evidence" value="ECO:0007669"/>
    <property type="project" value="UniProtKB-KW"/>
</dbReference>
<dbReference type="Proteomes" id="UP000295124">
    <property type="component" value="Unassembled WGS sequence"/>
</dbReference>
<dbReference type="PRINTS" id="PR00111">
    <property type="entry name" value="ABHYDROLASE"/>
</dbReference>
<sequence length="286" mass="29705">MELLEYTLYGPTDGFPVMSLGGSPSTRWKRPEAVEDMVESGLRILIPDRPGYGGSPRRPGRTVADGAGDIARLADALGWTTFAVIGGSGGGPHALACAALLPDRVTRCAVVGGIAPLTADGPAPTEADELTDPRRSLTAWLAVHDPARFRARFADGAEQIMAAVAAGGPEFPPAPGSPPGPPARDDADAMARLTATFGSGSVEGSLDDNIAFATPWGFDLADVRVPTTIWHGTADERGGRHAVLLTAAIPAAESIQYAGGHVPPSPAYREILRWLRGATNRAGSTR</sequence>
<comment type="caution">
    <text evidence="2">The sequence shown here is derived from an EMBL/GenBank/DDBJ whole genome shotgun (WGS) entry which is preliminary data.</text>
</comment>
<dbReference type="Pfam" id="PF00561">
    <property type="entry name" value="Abhydrolase_1"/>
    <property type="match status" value="1"/>
</dbReference>
<evidence type="ECO:0000259" key="1">
    <source>
        <dbReference type="Pfam" id="PF00561"/>
    </source>
</evidence>
<dbReference type="AlphaFoldDB" id="A0A4V2YNV3"/>
<feature type="domain" description="AB hydrolase-1" evidence="1">
    <location>
        <begin position="31"/>
        <end position="129"/>
    </location>
</feature>
<name>A0A4V2YNV3_9ACTN</name>
<dbReference type="Gene3D" id="3.40.50.1820">
    <property type="entry name" value="alpha/beta hydrolase"/>
    <property type="match status" value="1"/>
</dbReference>
<gene>
    <name evidence="2" type="ORF">E1263_25985</name>
</gene>
<protein>
    <submittedName>
        <fullName evidence="2">Alpha/beta hydrolase</fullName>
    </submittedName>
</protein>
<accession>A0A4V2YNV3</accession>
<evidence type="ECO:0000313" key="3">
    <source>
        <dbReference type="Proteomes" id="UP000295124"/>
    </source>
</evidence>
<organism evidence="2 3">
    <name type="scientific">Kribbella antibiotica</name>
    <dbReference type="NCBI Taxonomy" id="190195"/>
    <lineage>
        <taxon>Bacteria</taxon>
        <taxon>Bacillati</taxon>
        <taxon>Actinomycetota</taxon>
        <taxon>Actinomycetes</taxon>
        <taxon>Propionibacteriales</taxon>
        <taxon>Kribbellaceae</taxon>
        <taxon>Kribbella</taxon>
    </lineage>
</organism>
<dbReference type="PANTHER" id="PTHR43433:SF5">
    <property type="entry name" value="AB HYDROLASE-1 DOMAIN-CONTAINING PROTEIN"/>
    <property type="match status" value="1"/>
</dbReference>
<proteinExistence type="predicted"/>
<dbReference type="OrthoDB" id="9800988at2"/>
<reference evidence="2 3" key="1">
    <citation type="submission" date="2019-03" db="EMBL/GenBank/DDBJ databases">
        <title>Draft genome sequences of novel Actinobacteria.</title>
        <authorList>
            <person name="Sahin N."/>
            <person name="Ay H."/>
            <person name="Saygin H."/>
        </authorList>
    </citation>
    <scope>NUCLEOTIDE SEQUENCE [LARGE SCALE GENOMIC DNA]</scope>
    <source>
        <strain evidence="2 3">JCM 13523</strain>
    </source>
</reference>
<evidence type="ECO:0000313" key="2">
    <source>
        <dbReference type="EMBL" id="TDD55727.1"/>
    </source>
</evidence>